<dbReference type="Pfam" id="PF12439">
    <property type="entry name" value="GDE_N"/>
    <property type="match status" value="1"/>
</dbReference>
<dbReference type="Gene3D" id="1.50.10.10">
    <property type="match status" value="1"/>
</dbReference>
<organism evidence="3 4">
    <name type="scientific">Tectimicrobiota bacterium</name>
    <dbReference type="NCBI Taxonomy" id="2528274"/>
    <lineage>
        <taxon>Bacteria</taxon>
        <taxon>Pseudomonadati</taxon>
        <taxon>Nitrospinota/Tectimicrobiota group</taxon>
        <taxon>Candidatus Tectimicrobiota</taxon>
    </lineage>
</organism>
<dbReference type="GO" id="GO:0004134">
    <property type="term" value="F:4-alpha-glucanotransferase activity"/>
    <property type="evidence" value="ECO:0007669"/>
    <property type="project" value="InterPro"/>
</dbReference>
<accession>A0A937W2C6</accession>
<dbReference type="AlphaFoldDB" id="A0A937W2C6"/>
<dbReference type="EMBL" id="VGLS01000632">
    <property type="protein sequence ID" value="MBM3225618.1"/>
    <property type="molecule type" value="Genomic_DNA"/>
</dbReference>
<dbReference type="PANTHER" id="PTHR10569:SF2">
    <property type="entry name" value="GLYCOGEN DEBRANCHING ENZYME"/>
    <property type="match status" value="1"/>
</dbReference>
<dbReference type="InterPro" id="IPR010401">
    <property type="entry name" value="AGL/Gdb1"/>
</dbReference>
<dbReference type="InterPro" id="IPR008928">
    <property type="entry name" value="6-hairpin_glycosidase_sf"/>
</dbReference>
<proteinExistence type="predicted"/>
<dbReference type="Proteomes" id="UP000712673">
    <property type="component" value="Unassembled WGS sequence"/>
</dbReference>
<evidence type="ECO:0000313" key="4">
    <source>
        <dbReference type="Proteomes" id="UP000712673"/>
    </source>
</evidence>
<dbReference type="Pfam" id="PF06202">
    <property type="entry name" value="GDE_C"/>
    <property type="match status" value="1"/>
</dbReference>
<dbReference type="InterPro" id="IPR024742">
    <property type="entry name" value="Glycogen_debranch_N"/>
</dbReference>
<dbReference type="GO" id="GO:0004135">
    <property type="term" value="F:amylo-alpha-1,6-glucosidase activity"/>
    <property type="evidence" value="ECO:0007669"/>
    <property type="project" value="InterPro"/>
</dbReference>
<dbReference type="SUPFAM" id="SSF48208">
    <property type="entry name" value="Six-hairpin glycosidases"/>
    <property type="match status" value="1"/>
</dbReference>
<evidence type="ECO:0000259" key="2">
    <source>
        <dbReference type="Pfam" id="PF12439"/>
    </source>
</evidence>
<dbReference type="InterPro" id="IPR012341">
    <property type="entry name" value="6hp_glycosidase-like_sf"/>
</dbReference>
<sequence>MMPFGPDICTDLTAATRREWLETNGLGGFASSTIPGLHTRRYHGLLTAALTPPVGRFVLLSKLEETLIVHGDRVELSANQYPGAVHPQGYRYLTNFRLNPFPIATYVVGDVVLEKSIYMLHGEQSTVVQYQIRTLHGQAVPADAVLEVRALIAFRDYHSTTHRNDALDPTVHVAPGMLTVRPYVSLPALHCAHDADEVDTTGFWYYNFQYAVERERGLDDTEDLFSPFALRFHLQQRTEAAILASTEPQDIRRVPEAHRTEIARRQAVAQTLVTDDAFVHTLVAAADQYIVARGAEQTVIAGYHWFSDWGRDTMIALPGLTLTTGRTDTARSILLAFARVVDQGMLPNRFPDAGETPEYNTVDATLWFFEAIRALWQATQDSVFVH</sequence>
<gene>
    <name evidence="3" type="ORF">FJZ47_17715</name>
</gene>
<name>A0A937W2C6_UNCTE</name>
<reference evidence="3" key="1">
    <citation type="submission" date="2019-03" db="EMBL/GenBank/DDBJ databases">
        <title>Lake Tanganyika Metagenome-Assembled Genomes (MAGs).</title>
        <authorList>
            <person name="Tran P."/>
        </authorList>
    </citation>
    <scope>NUCLEOTIDE SEQUENCE</scope>
    <source>
        <strain evidence="3">K_DeepCast_65m_m2_066</strain>
    </source>
</reference>
<protein>
    <submittedName>
        <fullName evidence="3">Glycogen debranching protein</fullName>
    </submittedName>
</protein>
<dbReference type="InterPro" id="IPR032790">
    <property type="entry name" value="GDE_C"/>
</dbReference>
<evidence type="ECO:0000259" key="1">
    <source>
        <dbReference type="Pfam" id="PF06202"/>
    </source>
</evidence>
<feature type="domain" description="Glycogen debranching enzyme bacterial and archaeal type N-terminal" evidence="2">
    <location>
        <begin position="18"/>
        <end position="239"/>
    </location>
</feature>
<feature type="non-terminal residue" evidence="3">
    <location>
        <position position="386"/>
    </location>
</feature>
<feature type="domain" description="Glycogen debranching enzyme C-terminal" evidence="1">
    <location>
        <begin position="285"/>
        <end position="385"/>
    </location>
</feature>
<evidence type="ECO:0000313" key="3">
    <source>
        <dbReference type="EMBL" id="MBM3225618.1"/>
    </source>
</evidence>
<comment type="caution">
    <text evidence="3">The sequence shown here is derived from an EMBL/GenBank/DDBJ whole genome shotgun (WGS) entry which is preliminary data.</text>
</comment>
<dbReference type="GO" id="GO:0005980">
    <property type="term" value="P:glycogen catabolic process"/>
    <property type="evidence" value="ECO:0007669"/>
    <property type="project" value="InterPro"/>
</dbReference>
<dbReference type="PANTHER" id="PTHR10569">
    <property type="entry name" value="GLYCOGEN DEBRANCHING ENZYME"/>
    <property type="match status" value="1"/>
</dbReference>